<evidence type="ECO:0000256" key="4">
    <source>
        <dbReference type="ARBA" id="ARBA00022475"/>
    </source>
</evidence>
<evidence type="ECO:0000256" key="8">
    <source>
        <dbReference type="ARBA" id="ARBA00022989"/>
    </source>
</evidence>
<dbReference type="RefSeq" id="WP_227707407.1">
    <property type="nucleotide sequence ID" value="NZ_JAJEQX010000011.1"/>
</dbReference>
<comment type="catalytic activity">
    <reaction evidence="1">
        <text>ATP + protein L-histidine = ADP + protein N-phospho-L-histidine.</text>
        <dbReference type="EC" id="2.7.13.3"/>
    </reaction>
</comment>
<dbReference type="InterPro" id="IPR003661">
    <property type="entry name" value="HisK_dim/P_dom"/>
</dbReference>
<name>A0ABS8FW52_9FIRM</name>
<protein>
    <recommendedName>
        <fullName evidence="3">histidine kinase</fullName>
        <ecNumber evidence="3">2.7.13.3</ecNumber>
    </recommendedName>
</protein>
<evidence type="ECO:0000256" key="9">
    <source>
        <dbReference type="ARBA" id="ARBA00023012"/>
    </source>
</evidence>
<evidence type="ECO:0000313" key="13">
    <source>
        <dbReference type="EMBL" id="MCC2254270.1"/>
    </source>
</evidence>
<evidence type="ECO:0000313" key="14">
    <source>
        <dbReference type="Proteomes" id="UP001198151"/>
    </source>
</evidence>
<dbReference type="SMART" id="SM00387">
    <property type="entry name" value="HATPase_c"/>
    <property type="match status" value="1"/>
</dbReference>
<dbReference type="Gene3D" id="3.30.565.10">
    <property type="entry name" value="Histidine kinase-like ATPase, C-terminal domain"/>
    <property type="match status" value="1"/>
</dbReference>
<feature type="transmembrane region" description="Helical" evidence="11">
    <location>
        <begin position="41"/>
        <end position="63"/>
    </location>
</feature>
<evidence type="ECO:0000256" key="7">
    <source>
        <dbReference type="ARBA" id="ARBA00022777"/>
    </source>
</evidence>
<dbReference type="GO" id="GO:0016301">
    <property type="term" value="F:kinase activity"/>
    <property type="evidence" value="ECO:0007669"/>
    <property type="project" value="UniProtKB-KW"/>
</dbReference>
<dbReference type="SUPFAM" id="SSF55874">
    <property type="entry name" value="ATPase domain of HSP90 chaperone/DNA topoisomerase II/histidine kinase"/>
    <property type="match status" value="1"/>
</dbReference>
<keyword evidence="6 11" id="KW-0812">Transmembrane</keyword>
<dbReference type="EMBL" id="JAJEQX010000011">
    <property type="protein sequence ID" value="MCC2254270.1"/>
    <property type="molecule type" value="Genomic_DNA"/>
</dbReference>
<proteinExistence type="predicted"/>
<evidence type="ECO:0000256" key="3">
    <source>
        <dbReference type="ARBA" id="ARBA00012438"/>
    </source>
</evidence>
<keyword evidence="9" id="KW-0902">Two-component regulatory system</keyword>
<feature type="domain" description="Histidine kinase" evidence="12">
    <location>
        <begin position="131"/>
        <end position="343"/>
    </location>
</feature>
<comment type="subcellular location">
    <subcellularLocation>
        <location evidence="2">Cell membrane</location>
        <topology evidence="2">Multi-pass membrane protein</topology>
    </subcellularLocation>
</comment>
<dbReference type="PANTHER" id="PTHR45453">
    <property type="entry name" value="PHOSPHATE REGULON SENSOR PROTEIN PHOR"/>
    <property type="match status" value="1"/>
</dbReference>
<evidence type="ECO:0000256" key="5">
    <source>
        <dbReference type="ARBA" id="ARBA00022679"/>
    </source>
</evidence>
<comment type="caution">
    <text evidence="13">The sequence shown here is derived from an EMBL/GenBank/DDBJ whole genome shotgun (WGS) entry which is preliminary data.</text>
</comment>
<evidence type="ECO:0000256" key="1">
    <source>
        <dbReference type="ARBA" id="ARBA00000085"/>
    </source>
</evidence>
<gene>
    <name evidence="13" type="ORF">LKD70_07500</name>
</gene>
<keyword evidence="8 11" id="KW-1133">Transmembrane helix</keyword>
<keyword evidence="5" id="KW-0808">Transferase</keyword>
<dbReference type="EC" id="2.7.13.3" evidence="3"/>
<evidence type="ECO:0000256" key="10">
    <source>
        <dbReference type="ARBA" id="ARBA00023136"/>
    </source>
</evidence>
<dbReference type="InterPro" id="IPR050351">
    <property type="entry name" value="BphY/WalK/GraS-like"/>
</dbReference>
<reference evidence="13 14" key="1">
    <citation type="submission" date="2021-10" db="EMBL/GenBank/DDBJ databases">
        <title>Anaerobic single-cell dispensing facilitates the cultivation of human gut bacteria.</title>
        <authorList>
            <person name="Afrizal A."/>
        </authorList>
    </citation>
    <scope>NUCLEOTIDE SEQUENCE [LARGE SCALE GENOMIC DNA]</scope>
    <source>
        <strain evidence="13 14">CLA-AA-H200</strain>
    </source>
</reference>
<keyword evidence="7 13" id="KW-0418">Kinase</keyword>
<dbReference type="PROSITE" id="PS50109">
    <property type="entry name" value="HIS_KIN"/>
    <property type="match status" value="1"/>
</dbReference>
<keyword evidence="4" id="KW-1003">Cell membrane</keyword>
<evidence type="ECO:0000256" key="2">
    <source>
        <dbReference type="ARBA" id="ARBA00004651"/>
    </source>
</evidence>
<dbReference type="Proteomes" id="UP001198151">
    <property type="component" value="Unassembled WGS sequence"/>
</dbReference>
<sequence>MRDSMRKSMGKLRRYVPWFLLILGIDGVSALLLWLADLEAFRVLAPLMLLMTVMLFAVIVFVLQRAEKKKEQALFDFLSSPDEWHEENLLKAAGTSDEAWIRMLGTVLRKRQDECAKAEAETADYEEYVEAWAHEIKTPLSLLTMVLDNQSGELPSPTAFKLDYIRNRIQEQISQMLYYARLKSANKDYLFEFVDLRECMEEVLEDYRMLLEEKQFLIRMEFGDSAPEVYTDRRGILFLLGQIVSNAVKYSSDNPELTVSFEKNTPRGDVLRIRDNGIGVKQCDFPYIFEKGFTGDAAEGRNRATGMGLYLSGKMADDLNIRLEVWSERGVGFEMAMIFPRVDRSDRKGTVPLQCGR</sequence>
<organism evidence="13 14">
    <name type="scientific">Ruminococcus turbiniformis</name>
    <dbReference type="NCBI Taxonomy" id="2881258"/>
    <lineage>
        <taxon>Bacteria</taxon>
        <taxon>Bacillati</taxon>
        <taxon>Bacillota</taxon>
        <taxon>Clostridia</taxon>
        <taxon>Eubacteriales</taxon>
        <taxon>Oscillospiraceae</taxon>
        <taxon>Ruminococcus</taxon>
    </lineage>
</organism>
<feature type="transmembrane region" description="Helical" evidence="11">
    <location>
        <begin position="15"/>
        <end position="35"/>
    </location>
</feature>
<dbReference type="InterPro" id="IPR036097">
    <property type="entry name" value="HisK_dim/P_sf"/>
</dbReference>
<dbReference type="InterPro" id="IPR036890">
    <property type="entry name" value="HATPase_C_sf"/>
</dbReference>
<evidence type="ECO:0000256" key="6">
    <source>
        <dbReference type="ARBA" id="ARBA00022692"/>
    </source>
</evidence>
<dbReference type="PANTHER" id="PTHR45453:SF2">
    <property type="entry name" value="HISTIDINE KINASE"/>
    <property type="match status" value="1"/>
</dbReference>
<keyword evidence="14" id="KW-1185">Reference proteome</keyword>
<dbReference type="SUPFAM" id="SSF47384">
    <property type="entry name" value="Homodimeric domain of signal transducing histidine kinase"/>
    <property type="match status" value="1"/>
</dbReference>
<accession>A0ABS8FW52</accession>
<evidence type="ECO:0000256" key="11">
    <source>
        <dbReference type="SAM" id="Phobius"/>
    </source>
</evidence>
<dbReference type="CDD" id="cd00082">
    <property type="entry name" value="HisKA"/>
    <property type="match status" value="1"/>
</dbReference>
<dbReference type="InterPro" id="IPR005467">
    <property type="entry name" value="His_kinase_dom"/>
</dbReference>
<dbReference type="Pfam" id="PF02518">
    <property type="entry name" value="HATPase_c"/>
    <property type="match status" value="1"/>
</dbReference>
<dbReference type="InterPro" id="IPR003594">
    <property type="entry name" value="HATPase_dom"/>
</dbReference>
<evidence type="ECO:0000259" key="12">
    <source>
        <dbReference type="PROSITE" id="PS50109"/>
    </source>
</evidence>
<keyword evidence="10 11" id="KW-0472">Membrane</keyword>